<protein>
    <submittedName>
        <fullName evidence="1">Uncharacterized protein</fullName>
    </submittedName>
</protein>
<gene>
    <name evidence="1" type="ORF">EV670_0177</name>
</gene>
<accession>A0A4Q7VZZ2</accession>
<organism evidence="1 2">
    <name type="scientific">Rivibacter subsaxonicus</name>
    <dbReference type="NCBI Taxonomy" id="457575"/>
    <lineage>
        <taxon>Bacteria</taxon>
        <taxon>Pseudomonadati</taxon>
        <taxon>Pseudomonadota</taxon>
        <taxon>Betaproteobacteria</taxon>
        <taxon>Burkholderiales</taxon>
        <taxon>Rivibacter</taxon>
    </lineage>
</organism>
<comment type="caution">
    <text evidence="1">The sequence shown here is derived from an EMBL/GenBank/DDBJ whole genome shotgun (WGS) entry which is preliminary data.</text>
</comment>
<dbReference type="AlphaFoldDB" id="A0A4Q7VZZ2"/>
<evidence type="ECO:0000313" key="2">
    <source>
        <dbReference type="Proteomes" id="UP000293671"/>
    </source>
</evidence>
<proteinExistence type="predicted"/>
<sequence>MRSQPCLRPGGALSAIRSNGDAALPVPLARNIFRCDSISSNHTVHSVRACAARRGHSTAVREHTAACLHDASQLQRCAVQPLPKLFPVGTSYVRIPSSQTACMRIVLETVERGSSWWSTGTVAVDKAVPLSLKFAELYQTDLTPAQRTAVRAKGRASAQLLLWPVDVTCFRWWLLASDGRGLVHEREKLQHAHRSGERVTFGDQYKLVHRQRQREAGGGKRWTWAMTPQRFEQHLKMIRQLSRSHGPGSGVGDRLLTYLDAVKRMPGYAGIREQKLELQQAGREAWQRTHRADQAFPWTERIPYLTKSFACYHAPEPLRLDTLANMMQREAAARGAAAAATAAGFLDAFGQDAGGEPVAPMDEVADPV</sequence>
<evidence type="ECO:0000313" key="1">
    <source>
        <dbReference type="EMBL" id="RZU02158.1"/>
    </source>
</evidence>
<dbReference type="Proteomes" id="UP000293671">
    <property type="component" value="Unassembled WGS sequence"/>
</dbReference>
<reference evidence="1 2" key="1">
    <citation type="submission" date="2019-02" db="EMBL/GenBank/DDBJ databases">
        <title>Genomic Encyclopedia of Type Strains, Phase IV (KMG-IV): sequencing the most valuable type-strain genomes for metagenomic binning, comparative biology and taxonomic classification.</title>
        <authorList>
            <person name="Goeker M."/>
        </authorList>
    </citation>
    <scope>NUCLEOTIDE SEQUENCE [LARGE SCALE GENOMIC DNA]</scope>
    <source>
        <strain evidence="1 2">DSM 19570</strain>
    </source>
</reference>
<dbReference type="EMBL" id="SHKP01000004">
    <property type="protein sequence ID" value="RZU02158.1"/>
    <property type="molecule type" value="Genomic_DNA"/>
</dbReference>
<keyword evidence="2" id="KW-1185">Reference proteome</keyword>
<name>A0A4Q7VZZ2_9BURK</name>